<dbReference type="Pfam" id="PF02148">
    <property type="entry name" value="zf-UBP"/>
    <property type="match status" value="1"/>
</dbReference>
<evidence type="ECO:0000256" key="5">
    <source>
        <dbReference type="SAM" id="MobiDB-lite"/>
    </source>
</evidence>
<dbReference type="GO" id="GO:0005737">
    <property type="term" value="C:cytoplasm"/>
    <property type="evidence" value="ECO:0007669"/>
    <property type="project" value="TreeGrafter"/>
</dbReference>
<feature type="region of interest" description="Disordered" evidence="5">
    <location>
        <begin position="17"/>
        <end position="37"/>
    </location>
</feature>
<organism evidence="8 9">
    <name type="scientific">Macrostomum lignano</name>
    <dbReference type="NCBI Taxonomy" id="282301"/>
    <lineage>
        <taxon>Eukaryota</taxon>
        <taxon>Metazoa</taxon>
        <taxon>Spiralia</taxon>
        <taxon>Lophotrochozoa</taxon>
        <taxon>Platyhelminthes</taxon>
        <taxon>Rhabditophora</taxon>
        <taxon>Macrostomorpha</taxon>
        <taxon>Macrostomida</taxon>
        <taxon>Macrostomidae</taxon>
        <taxon>Macrostomum</taxon>
    </lineage>
</organism>
<feature type="domain" description="UBP-type" evidence="7">
    <location>
        <begin position="613"/>
        <end position="715"/>
    </location>
</feature>
<evidence type="ECO:0000256" key="1">
    <source>
        <dbReference type="ARBA" id="ARBA00022771"/>
    </source>
</evidence>
<dbReference type="SMART" id="SM00290">
    <property type="entry name" value="ZnF_UBP"/>
    <property type="match status" value="1"/>
</dbReference>
<dbReference type="PROSITE" id="PS50089">
    <property type="entry name" value="ZF_RING_2"/>
    <property type="match status" value="1"/>
</dbReference>
<keyword evidence="2" id="KW-0862">Zinc</keyword>
<sequence>MHPRTVLVSLPQGRRRAVLSPSETCDGQPPPSGQEVAGWTRKDASIGCSTRRRWPRGGCGRLCRLNFRELFPLSAAGSTARDSTGDLSAEQIWAGAERAVERLTESSLRKQPAVLARGRALWTPSCPNCPSRTCVRQGDPGWHLVPCRVTNQALNSVTERSAAVQRRTKHCSARYARRMSTASRTRGPSAGRGRPPPLDDQSGNHHRYPGLTSELPQTIFSAPPFPARRARKRPELELLLDEPFEGGIKNPRRRRLLRLRTASGPNPNIRLTVACKDAAGSACSAVGDLQQHKQQQGRANTSSQGSSRQRSSSSSSRQGVVHFSALVSPLVSAACSSKAGSVQQTASPARNQPTAEHESPAPAELPASRMGLAVPAIDFQVYGTPAAPPWFRFPKRLRVTSSMPKPASRQPRPPRTTAEAAAAAECRGQRVPHEIRIASVTPQALAAMAEQPPESQPSTEPKPPALSAAPSAAIERAFFSGNPSAGLTHGMLHLMKDTGDWGSARPSVLFVADSGSELLEMKIIRDRSPGQFMVLLQFHRPGRRGPVLQRQARRAVQLAGAELTCCLAYVARVETRSRGAQFPVRELVELPTCPVCLDRLDEPLKGILTILCNHSFHLRCLDKCTRPLPRSSDGNSCSLCGDTDSLWICLICGYVGCGRYTGGHAYEHFRSTSHTFAMEGWCVLSPTLNATGKRNSSRWARTGSGTTAATTSSTGWCRTRPDGKLVQVGGDVPDDKLDAVTLEYTYLLTSQLESQRLYYEEQLEQQAANLRETALQAEQEREQRLRTMAELEEARRERAALDKRLARRTAGCRSCRRSWTKSAAFNSGMLANQRDLQERLQAEEARRVAELRKKEEELEQLREEMRDLYAHLEAGQQLAGQLTQDEAVGSQLVVGEQPQQGASGSKSAKKRSGR</sequence>
<dbReference type="Proteomes" id="UP000095280">
    <property type="component" value="Unplaced"/>
</dbReference>
<dbReference type="PROSITE" id="PS50271">
    <property type="entry name" value="ZF_UBP"/>
    <property type="match status" value="1"/>
</dbReference>
<feature type="compositionally biased region" description="Polar residues" evidence="5">
    <location>
        <begin position="342"/>
        <end position="354"/>
    </location>
</feature>
<evidence type="ECO:0000313" key="9">
    <source>
        <dbReference type="WBParaSite" id="snap_masked-unitig_21904-processed-gene-0.0-mRNA-1"/>
    </source>
</evidence>
<dbReference type="PANTHER" id="PTHR24007">
    <property type="entry name" value="BRCA1-ASSOCIATED PROTEIN"/>
    <property type="match status" value="1"/>
</dbReference>
<dbReference type="GO" id="GO:0016567">
    <property type="term" value="P:protein ubiquitination"/>
    <property type="evidence" value="ECO:0007669"/>
    <property type="project" value="TreeGrafter"/>
</dbReference>
<keyword evidence="4" id="KW-0175">Coiled coil</keyword>
<feature type="region of interest" description="Disordered" evidence="5">
    <location>
        <begin position="286"/>
        <end position="319"/>
    </location>
</feature>
<dbReference type="GO" id="GO:0061630">
    <property type="term" value="F:ubiquitin protein ligase activity"/>
    <property type="evidence" value="ECO:0007669"/>
    <property type="project" value="TreeGrafter"/>
</dbReference>
<feature type="region of interest" description="Disordered" evidence="5">
    <location>
        <begin position="342"/>
        <end position="362"/>
    </location>
</feature>
<dbReference type="AlphaFoldDB" id="A0A1I8JNH4"/>
<dbReference type="CDD" id="cd22249">
    <property type="entry name" value="UDM1_RNF168_RNF169-like"/>
    <property type="match status" value="1"/>
</dbReference>
<feature type="compositionally biased region" description="Low complexity" evidence="5">
    <location>
        <begin position="302"/>
        <end position="319"/>
    </location>
</feature>
<feature type="region of interest" description="Disordered" evidence="5">
    <location>
        <begin position="401"/>
        <end position="420"/>
    </location>
</feature>
<evidence type="ECO:0000259" key="7">
    <source>
        <dbReference type="PROSITE" id="PS50271"/>
    </source>
</evidence>
<feature type="region of interest" description="Disordered" evidence="5">
    <location>
        <begin position="445"/>
        <end position="469"/>
    </location>
</feature>
<evidence type="ECO:0000259" key="6">
    <source>
        <dbReference type="PROSITE" id="PS50089"/>
    </source>
</evidence>
<evidence type="ECO:0000256" key="2">
    <source>
        <dbReference type="ARBA" id="ARBA00022833"/>
    </source>
</evidence>
<name>A0A1I8JNH4_9PLAT</name>
<feature type="coiled-coil region" evidence="4">
    <location>
        <begin position="760"/>
        <end position="804"/>
    </location>
</feature>
<feature type="region of interest" description="Disordered" evidence="5">
    <location>
        <begin position="173"/>
        <end position="219"/>
    </location>
</feature>
<feature type="compositionally biased region" description="Low complexity" evidence="5">
    <location>
        <begin position="182"/>
        <end position="193"/>
    </location>
</feature>
<dbReference type="InterPro" id="IPR013083">
    <property type="entry name" value="Znf_RING/FYVE/PHD"/>
</dbReference>
<reference evidence="9" key="1">
    <citation type="submission" date="2016-11" db="UniProtKB">
        <authorList>
            <consortium name="WormBaseParasite"/>
        </authorList>
    </citation>
    <scope>IDENTIFICATION</scope>
</reference>
<dbReference type="GO" id="GO:0007265">
    <property type="term" value="P:Ras protein signal transduction"/>
    <property type="evidence" value="ECO:0007669"/>
    <property type="project" value="TreeGrafter"/>
</dbReference>
<dbReference type="SMART" id="SM00184">
    <property type="entry name" value="RING"/>
    <property type="match status" value="1"/>
</dbReference>
<dbReference type="InterPro" id="IPR001607">
    <property type="entry name" value="Znf_UBP"/>
</dbReference>
<dbReference type="PANTHER" id="PTHR24007:SF7">
    <property type="entry name" value="BRCA1-ASSOCIATED PROTEIN"/>
    <property type="match status" value="1"/>
</dbReference>
<feature type="domain" description="RING-type" evidence="6">
    <location>
        <begin position="593"/>
        <end position="640"/>
    </location>
</feature>
<dbReference type="InterPro" id="IPR001841">
    <property type="entry name" value="Znf_RING"/>
</dbReference>
<feature type="coiled-coil region" evidence="4">
    <location>
        <begin position="839"/>
        <end position="878"/>
    </location>
</feature>
<evidence type="ECO:0000256" key="4">
    <source>
        <dbReference type="SAM" id="Coils"/>
    </source>
</evidence>
<dbReference type="SUPFAM" id="SSF57850">
    <property type="entry name" value="RING/U-box"/>
    <property type="match status" value="1"/>
</dbReference>
<keyword evidence="8" id="KW-1185">Reference proteome</keyword>
<evidence type="ECO:0000256" key="3">
    <source>
        <dbReference type="PROSITE-ProRule" id="PRU00502"/>
    </source>
</evidence>
<dbReference type="InterPro" id="IPR047243">
    <property type="entry name" value="RING-H2_BRAP2"/>
</dbReference>
<accession>A0A1I8JNH4</accession>
<dbReference type="GO" id="GO:0008270">
    <property type="term" value="F:zinc ion binding"/>
    <property type="evidence" value="ECO:0007669"/>
    <property type="project" value="UniProtKB-KW"/>
</dbReference>
<evidence type="ECO:0000313" key="8">
    <source>
        <dbReference type="Proteomes" id="UP000095280"/>
    </source>
</evidence>
<feature type="compositionally biased region" description="Low complexity" evidence="5">
    <location>
        <begin position="450"/>
        <end position="469"/>
    </location>
</feature>
<dbReference type="Gene3D" id="3.30.40.10">
    <property type="entry name" value="Zinc/RING finger domain, C3HC4 (zinc finger)"/>
    <property type="match status" value="1"/>
</dbReference>
<proteinExistence type="predicted"/>
<keyword evidence="1 3" id="KW-0479">Metal-binding</keyword>
<feature type="compositionally biased region" description="Polar residues" evidence="5">
    <location>
        <begin position="292"/>
        <end position="301"/>
    </location>
</feature>
<dbReference type="CDD" id="cd16457">
    <property type="entry name" value="RING-H2_BRAP2"/>
    <property type="match status" value="1"/>
</dbReference>
<feature type="region of interest" description="Disordered" evidence="5">
    <location>
        <begin position="889"/>
        <end position="914"/>
    </location>
</feature>
<keyword evidence="1 3" id="KW-0863">Zinc-finger</keyword>
<dbReference type="WBParaSite" id="snap_masked-unitig_21904-processed-gene-0.0-mRNA-1">
    <property type="protein sequence ID" value="snap_masked-unitig_21904-processed-gene-0.0-mRNA-1"/>
    <property type="gene ID" value="snap_masked-unitig_21904-processed-gene-0.0"/>
</dbReference>
<protein>
    <submittedName>
        <fullName evidence="9">UBP-type domain-containing protein</fullName>
    </submittedName>
</protein>